<gene>
    <name evidence="2" type="ORF">M0R45_003700</name>
</gene>
<dbReference type="Gene3D" id="2.40.160.200">
    <property type="entry name" value="LURP1-related"/>
    <property type="match status" value="1"/>
</dbReference>
<comment type="caution">
    <text evidence="2">The sequence shown here is derived from an EMBL/GenBank/DDBJ whole genome shotgun (WGS) entry which is preliminary data.</text>
</comment>
<dbReference type="PANTHER" id="PTHR31087">
    <property type="match status" value="1"/>
</dbReference>
<dbReference type="Proteomes" id="UP001457282">
    <property type="component" value="Unassembled WGS sequence"/>
</dbReference>
<evidence type="ECO:0008006" key="4">
    <source>
        <dbReference type="Google" id="ProtNLM"/>
    </source>
</evidence>
<dbReference type="InterPro" id="IPR025659">
    <property type="entry name" value="Tubby-like_C"/>
</dbReference>
<dbReference type="PANTHER" id="PTHR31087:SF3">
    <property type="entry name" value="PROTEIN LURP-ONE-RELATED 6"/>
    <property type="match status" value="1"/>
</dbReference>
<evidence type="ECO:0000313" key="3">
    <source>
        <dbReference type="Proteomes" id="UP001457282"/>
    </source>
</evidence>
<sequence length="204" mass="22632">MAAKTNMTPIISKMYCSSAQGVFVVRRRPQAINGGGFVVTDCSQKVAFRVDGCGILGKKDELILRDGNGDALLLIRRKGAMVEALSIYRKWKGYALDYEGSQELVFSLKEPNSCLVRTQAIRISTKRTQNKDWDFEIKGYFPDKACSIVDSKGNIVAQIGVKELEELMASKDLYHVVVTPGIDQAFVFGVIAILDYIYGESTRC</sequence>
<dbReference type="SUPFAM" id="SSF54518">
    <property type="entry name" value="Tubby C-terminal domain-like"/>
    <property type="match status" value="1"/>
</dbReference>
<proteinExistence type="inferred from homology"/>
<reference evidence="2 3" key="1">
    <citation type="journal article" date="2023" name="G3 (Bethesda)">
        <title>A chromosome-length genome assembly and annotation of blackberry (Rubus argutus, cv. 'Hillquist').</title>
        <authorList>
            <person name="Bruna T."/>
            <person name="Aryal R."/>
            <person name="Dudchenko O."/>
            <person name="Sargent D.J."/>
            <person name="Mead D."/>
            <person name="Buti M."/>
            <person name="Cavallini A."/>
            <person name="Hytonen T."/>
            <person name="Andres J."/>
            <person name="Pham M."/>
            <person name="Weisz D."/>
            <person name="Mascagni F."/>
            <person name="Usai G."/>
            <person name="Natali L."/>
            <person name="Bassil N."/>
            <person name="Fernandez G.E."/>
            <person name="Lomsadze A."/>
            <person name="Armour M."/>
            <person name="Olukolu B."/>
            <person name="Poorten T."/>
            <person name="Britton C."/>
            <person name="Davik J."/>
            <person name="Ashrafi H."/>
            <person name="Aiden E.L."/>
            <person name="Borodovsky M."/>
            <person name="Worthington M."/>
        </authorList>
    </citation>
    <scope>NUCLEOTIDE SEQUENCE [LARGE SCALE GENOMIC DNA]</scope>
    <source>
        <strain evidence="2">PI 553951</strain>
    </source>
</reference>
<comment type="similarity">
    <text evidence="1">Belongs to the LOR family.</text>
</comment>
<name>A0AAW1YH87_RUBAR</name>
<dbReference type="EMBL" id="JBEDUW010000001">
    <property type="protein sequence ID" value="KAK9948112.1"/>
    <property type="molecule type" value="Genomic_DNA"/>
</dbReference>
<organism evidence="2 3">
    <name type="scientific">Rubus argutus</name>
    <name type="common">Southern blackberry</name>
    <dbReference type="NCBI Taxonomy" id="59490"/>
    <lineage>
        <taxon>Eukaryota</taxon>
        <taxon>Viridiplantae</taxon>
        <taxon>Streptophyta</taxon>
        <taxon>Embryophyta</taxon>
        <taxon>Tracheophyta</taxon>
        <taxon>Spermatophyta</taxon>
        <taxon>Magnoliopsida</taxon>
        <taxon>eudicotyledons</taxon>
        <taxon>Gunneridae</taxon>
        <taxon>Pentapetalae</taxon>
        <taxon>rosids</taxon>
        <taxon>fabids</taxon>
        <taxon>Rosales</taxon>
        <taxon>Rosaceae</taxon>
        <taxon>Rosoideae</taxon>
        <taxon>Rosoideae incertae sedis</taxon>
        <taxon>Rubus</taxon>
    </lineage>
</organism>
<evidence type="ECO:0000313" key="2">
    <source>
        <dbReference type="EMBL" id="KAK9948112.1"/>
    </source>
</evidence>
<evidence type="ECO:0000256" key="1">
    <source>
        <dbReference type="ARBA" id="ARBA00005437"/>
    </source>
</evidence>
<accession>A0AAW1YH87</accession>
<dbReference type="InterPro" id="IPR007612">
    <property type="entry name" value="LOR"/>
</dbReference>
<keyword evidence="3" id="KW-1185">Reference proteome</keyword>
<dbReference type="InterPro" id="IPR038595">
    <property type="entry name" value="LOR_sf"/>
</dbReference>
<dbReference type="AlphaFoldDB" id="A0AAW1YH87"/>
<protein>
    <recommendedName>
        <fullName evidence="4">Protein LURP-one-related 6</fullName>
    </recommendedName>
</protein>
<dbReference type="Pfam" id="PF04525">
    <property type="entry name" value="LOR"/>
    <property type="match status" value="1"/>
</dbReference>